<dbReference type="EMBL" id="AZFH01000204">
    <property type="protein sequence ID" value="KRL75908.1"/>
    <property type="molecule type" value="Genomic_DNA"/>
</dbReference>
<keyword evidence="9" id="KW-0234">DNA repair</keyword>
<dbReference type="GO" id="GO:0006281">
    <property type="term" value="P:DNA repair"/>
    <property type="evidence" value="ECO:0007669"/>
    <property type="project" value="UniProtKB-KW"/>
</dbReference>
<dbReference type="Pfam" id="PF12705">
    <property type="entry name" value="PDDEXK_1"/>
    <property type="match status" value="1"/>
</dbReference>
<dbReference type="InterPro" id="IPR038726">
    <property type="entry name" value="PDDEXK_AddAB-type"/>
</dbReference>
<dbReference type="STRING" id="1423740.FC36_GL002009"/>
<evidence type="ECO:0000313" key="12">
    <source>
        <dbReference type="EMBL" id="KRL75908.1"/>
    </source>
</evidence>
<keyword evidence="6" id="KW-0269">Exonuclease</keyword>
<protein>
    <submittedName>
        <fullName evidence="12">ATP-dependent helicase deoxyribonuclease subunit B</fullName>
    </submittedName>
</protein>
<evidence type="ECO:0000259" key="10">
    <source>
        <dbReference type="Pfam" id="PF12705"/>
    </source>
</evidence>
<keyword evidence="8" id="KW-0238">DNA-binding</keyword>
<evidence type="ECO:0000313" key="13">
    <source>
        <dbReference type="Proteomes" id="UP000051048"/>
    </source>
</evidence>
<dbReference type="PATRIC" id="fig|1423740.3.peg.2176"/>
<feature type="domain" description="PD-(D/E)XK endonuclease-like" evidence="10">
    <location>
        <begin position="843"/>
        <end position="1067"/>
    </location>
</feature>
<dbReference type="Proteomes" id="UP000051048">
    <property type="component" value="Unassembled WGS sequence"/>
</dbReference>
<sequence length="1260" mass="144913">MGKASHDKQAVMLAQLATWYQEEPKQHYFYLVPNHIKFESEVQVLDFLRQKFGHDGVYAAENVQIFSFSRLAWYFLKDHPKLQARHLSQTGLTMMVQHILHQRDDLVVFAAAKNQPGFAAQLTSQLIELRQGGYTSQDLVTMAQDLAQKPNLTRLQTALQEKLAELAKIYADFEALDQSQYVDVTVILTELKTYLTEADLSDTVIFIDGFTDFTALEEQIILLLAQKAKEVRVSLDLTKEQARQKEISSRDMYAPAYRRYWSLYRQAIKAGIPVLYDDHSAHLRVQPDLLALEKVWEAEFSHQQISDLSLRNNQALQAYHFSDRVSEVRFVASQVRQLVAREDYAYRDILVLTPDIEKYRNLLVPLFQQAEIPTFTDLSRSMQTHPFVEFMTSLLEFEGQNGLYPYQLVMRLLKTELIVPELYVYNPDYNQQRTDFKIEHGLRYQTDATGQRVYEYVKKRSLGTYRDNVDWLENFLLRTGISSQKRWEDDQVWEIEGRKSVGVKRLHDLNGQIIRQTLVHLRQRFSQILKTTQTGRQFAVALMELLNEMQIPQTLVLWQQTAQNLRADASDASRPKEVWDAFCNLLDEYVLALGDESFNLASFSEILQSGFNQATYNQVPSTLDQVIFSKTGIEQMQNRKITFILGLNADVFPQTTVTEGLLGDLDRELLAETSHNLVNSESKHLNDRPQVQLDNEIYWAYRAFMTGQDRLYLTAASLEVTGEKLELSPYLLTLVEKYGLELQTVNADQVETLAGSPQSMLTDLINYSRQHFGQVKVPATWRVVYQNLKAKLPLQVDQLFQSLTYRNEILPGVAEVDGHKHLDQELVDELYRKDDGKIYLFGSVSALETYFENPYEYFLKYGLKLQPRQEFKVDAAKTGTYFHEILEVFIRTVQETGQTIGELSSEQFDQIMQTTFAKVQANLEERKLEVFDSTHRYQNMRKRLNKTAYKVAQSIWDQRKQVPIVTLQTETPFGDFGGRERTLNGLILPPYAQAGAAGSLNLRGRIDRIDVVAAQLADQKQLFLNLVDYKSGNIEGRMKDFYVKAYHGLTLQLLTYLATLQMPNNQPLLAEMFANLPVQLRKKLGGTNQLDFGSVAYLQLNDPILKFADFKQKQKDLPALFAQNHRYSGLLRQDDSDFLRTIDAGLSQDAKSGANYQIKATKKGLTTLAGSHLVTPEQLQLLIQLDLLKLEEARQEILGGVIDLAPYRLGQQSGLQYSDYQDIMTFDSLVGNEYRELSKLSDEEMWQLIKAKVEREGKNE</sequence>
<keyword evidence="7" id="KW-0067">ATP-binding</keyword>
<proteinExistence type="predicted"/>
<comment type="caution">
    <text evidence="12">The sequence shown here is derived from an EMBL/GenBank/DDBJ whole genome shotgun (WGS) entry which is preliminary data.</text>
</comment>
<dbReference type="PANTHER" id="PTHR30591">
    <property type="entry name" value="RECBCD ENZYME SUBUNIT RECC"/>
    <property type="match status" value="1"/>
</dbReference>
<dbReference type="Gene3D" id="3.40.50.300">
    <property type="entry name" value="P-loop containing nucleotide triphosphate hydrolases"/>
    <property type="match status" value="3"/>
</dbReference>
<organism evidence="12 13">
    <name type="scientific">Ligilactobacillus equi DSM 15833 = JCM 10991</name>
    <dbReference type="NCBI Taxonomy" id="1423740"/>
    <lineage>
        <taxon>Bacteria</taxon>
        <taxon>Bacillati</taxon>
        <taxon>Bacillota</taxon>
        <taxon>Bacilli</taxon>
        <taxon>Lactobacillales</taxon>
        <taxon>Lactobacillaceae</taxon>
        <taxon>Ligilactobacillus</taxon>
    </lineage>
</organism>
<dbReference type="PANTHER" id="PTHR30591:SF1">
    <property type="entry name" value="RECBCD ENZYME SUBUNIT RECC"/>
    <property type="match status" value="1"/>
</dbReference>
<gene>
    <name evidence="12" type="ORF">FC36_GL002009</name>
</gene>
<keyword evidence="1" id="KW-0540">Nuclease</keyword>
<reference evidence="12 13" key="1">
    <citation type="journal article" date="2015" name="Genome Announc.">
        <title>Expanding the biotechnology potential of lactobacilli through comparative genomics of 213 strains and associated genera.</title>
        <authorList>
            <person name="Sun Z."/>
            <person name="Harris H.M."/>
            <person name="McCann A."/>
            <person name="Guo C."/>
            <person name="Argimon S."/>
            <person name="Zhang W."/>
            <person name="Yang X."/>
            <person name="Jeffery I.B."/>
            <person name="Cooney J.C."/>
            <person name="Kagawa T.F."/>
            <person name="Liu W."/>
            <person name="Song Y."/>
            <person name="Salvetti E."/>
            <person name="Wrobel A."/>
            <person name="Rasinkangas P."/>
            <person name="Parkhill J."/>
            <person name="Rea M.C."/>
            <person name="O'Sullivan O."/>
            <person name="Ritari J."/>
            <person name="Douillard F.P."/>
            <person name="Paul Ross R."/>
            <person name="Yang R."/>
            <person name="Briner A.E."/>
            <person name="Felis G.E."/>
            <person name="de Vos W.M."/>
            <person name="Barrangou R."/>
            <person name="Klaenhammer T.R."/>
            <person name="Caufield P.W."/>
            <person name="Cui Y."/>
            <person name="Zhang H."/>
            <person name="O'Toole P.W."/>
        </authorList>
    </citation>
    <scope>NUCLEOTIDE SEQUENCE [LARGE SCALE GENOMIC DNA]</scope>
    <source>
        <strain evidence="12 13">DSM 15833</strain>
    </source>
</reference>
<accession>A0A0R1T6Y1</accession>
<keyword evidence="2" id="KW-0547">Nucleotide-binding</keyword>
<dbReference type="Pfam" id="PF21445">
    <property type="entry name" value="ADDB_N"/>
    <property type="match status" value="1"/>
</dbReference>
<evidence type="ECO:0000256" key="8">
    <source>
        <dbReference type="ARBA" id="ARBA00023125"/>
    </source>
</evidence>
<evidence type="ECO:0000256" key="9">
    <source>
        <dbReference type="ARBA" id="ARBA00023204"/>
    </source>
</evidence>
<dbReference type="GO" id="GO:0006310">
    <property type="term" value="P:DNA recombination"/>
    <property type="evidence" value="ECO:0007669"/>
    <property type="project" value="TreeGrafter"/>
</dbReference>
<evidence type="ECO:0000256" key="2">
    <source>
        <dbReference type="ARBA" id="ARBA00022741"/>
    </source>
</evidence>
<evidence type="ECO:0000256" key="4">
    <source>
        <dbReference type="ARBA" id="ARBA00022801"/>
    </source>
</evidence>
<dbReference type="GO" id="GO:0003677">
    <property type="term" value="F:DNA binding"/>
    <property type="evidence" value="ECO:0007669"/>
    <property type="project" value="UniProtKB-KW"/>
</dbReference>
<keyword evidence="5 12" id="KW-0347">Helicase</keyword>
<name>A0A0R1T6Y1_9LACO</name>
<dbReference type="GO" id="GO:0004527">
    <property type="term" value="F:exonuclease activity"/>
    <property type="evidence" value="ECO:0007669"/>
    <property type="project" value="UniProtKB-KW"/>
</dbReference>
<dbReference type="SUPFAM" id="SSF52540">
    <property type="entry name" value="P-loop containing nucleoside triphosphate hydrolases"/>
    <property type="match status" value="1"/>
</dbReference>
<evidence type="ECO:0000256" key="7">
    <source>
        <dbReference type="ARBA" id="ARBA00022840"/>
    </source>
</evidence>
<dbReference type="GO" id="GO:0004386">
    <property type="term" value="F:helicase activity"/>
    <property type="evidence" value="ECO:0007669"/>
    <property type="project" value="UniProtKB-KW"/>
</dbReference>
<evidence type="ECO:0000256" key="1">
    <source>
        <dbReference type="ARBA" id="ARBA00022722"/>
    </source>
</evidence>
<evidence type="ECO:0000259" key="11">
    <source>
        <dbReference type="Pfam" id="PF21445"/>
    </source>
</evidence>
<evidence type="ECO:0000256" key="5">
    <source>
        <dbReference type="ARBA" id="ARBA00022806"/>
    </source>
</evidence>
<keyword evidence="3" id="KW-0227">DNA damage</keyword>
<dbReference type="InterPro" id="IPR027417">
    <property type="entry name" value="P-loop_NTPase"/>
</dbReference>
<evidence type="ECO:0000256" key="6">
    <source>
        <dbReference type="ARBA" id="ARBA00022839"/>
    </source>
</evidence>
<dbReference type="GO" id="GO:0005524">
    <property type="term" value="F:ATP binding"/>
    <property type="evidence" value="ECO:0007669"/>
    <property type="project" value="UniProtKB-KW"/>
</dbReference>
<evidence type="ECO:0000256" key="3">
    <source>
        <dbReference type="ARBA" id="ARBA00022763"/>
    </source>
</evidence>
<feature type="domain" description="ATP-dependent helicase/deoxyribonuclease subunit B N-terminal" evidence="11">
    <location>
        <begin position="1"/>
        <end position="293"/>
    </location>
</feature>
<keyword evidence="4" id="KW-0378">Hydrolase</keyword>
<dbReference type="AlphaFoldDB" id="A0A0R1T6Y1"/>
<dbReference type="InterPro" id="IPR049035">
    <property type="entry name" value="ADDB_N"/>
</dbReference>